<evidence type="ECO:0000256" key="8">
    <source>
        <dbReference type="ARBA" id="ARBA00023065"/>
    </source>
</evidence>
<feature type="transmembrane region" description="Helical" evidence="12">
    <location>
        <begin position="97"/>
        <end position="124"/>
    </location>
</feature>
<evidence type="ECO:0000313" key="13">
    <source>
        <dbReference type="EMBL" id="TPP65718.1"/>
    </source>
</evidence>
<dbReference type="EMBL" id="SUNJ01002777">
    <property type="protein sequence ID" value="TPP65718.1"/>
    <property type="molecule type" value="Genomic_DNA"/>
</dbReference>
<keyword evidence="3" id="KW-0813">Transport</keyword>
<keyword evidence="14" id="KW-1185">Reference proteome</keyword>
<dbReference type="Gene3D" id="1.20.1730.10">
    <property type="entry name" value="Sodium/glucose cotransporter"/>
    <property type="match status" value="2"/>
</dbReference>
<keyword evidence="5 12" id="KW-0812">Transmembrane</keyword>
<feature type="transmembrane region" description="Helical" evidence="12">
    <location>
        <begin position="54"/>
        <end position="77"/>
    </location>
</feature>
<evidence type="ECO:0000256" key="6">
    <source>
        <dbReference type="ARBA" id="ARBA00022989"/>
    </source>
</evidence>
<comment type="caution">
    <text evidence="13">The sequence shown here is derived from an EMBL/GenBank/DDBJ whole genome shotgun (WGS) entry which is preliminary data.</text>
</comment>
<evidence type="ECO:0000256" key="1">
    <source>
        <dbReference type="ARBA" id="ARBA00004651"/>
    </source>
</evidence>
<keyword evidence="9 12" id="KW-0472">Membrane</keyword>
<gene>
    <name evidence="13" type="ORF">FGIG_02283</name>
</gene>
<feature type="non-terminal residue" evidence="13">
    <location>
        <position position="1"/>
    </location>
</feature>
<dbReference type="OrthoDB" id="6132759at2759"/>
<comment type="subcellular location">
    <subcellularLocation>
        <location evidence="1">Cell membrane</location>
        <topology evidence="1">Multi-pass membrane protein</topology>
    </subcellularLocation>
</comment>
<dbReference type="STRING" id="46835.A0A504Z772"/>
<evidence type="ECO:0000313" key="14">
    <source>
        <dbReference type="Proteomes" id="UP000316759"/>
    </source>
</evidence>
<dbReference type="Pfam" id="PF00474">
    <property type="entry name" value="SSF"/>
    <property type="match status" value="2"/>
</dbReference>
<evidence type="ECO:0000256" key="5">
    <source>
        <dbReference type="ARBA" id="ARBA00022692"/>
    </source>
</evidence>
<dbReference type="InterPro" id="IPR038377">
    <property type="entry name" value="Na/Glc_symporter_sf"/>
</dbReference>
<dbReference type="InterPro" id="IPR051163">
    <property type="entry name" value="Sodium:Solute_Symporter_SSF"/>
</dbReference>
<dbReference type="Proteomes" id="UP000316759">
    <property type="component" value="Unassembled WGS sequence"/>
</dbReference>
<proteinExistence type="inferred from homology"/>
<comment type="similarity">
    <text evidence="2 11">Belongs to the sodium:solute symporter (SSF) (TC 2.A.21) family.</text>
</comment>
<organism evidence="13 14">
    <name type="scientific">Fasciola gigantica</name>
    <name type="common">Giant liver fluke</name>
    <dbReference type="NCBI Taxonomy" id="46835"/>
    <lineage>
        <taxon>Eukaryota</taxon>
        <taxon>Metazoa</taxon>
        <taxon>Spiralia</taxon>
        <taxon>Lophotrochozoa</taxon>
        <taxon>Platyhelminthes</taxon>
        <taxon>Trematoda</taxon>
        <taxon>Digenea</taxon>
        <taxon>Plagiorchiida</taxon>
        <taxon>Echinostomata</taxon>
        <taxon>Echinostomatoidea</taxon>
        <taxon>Fasciolidae</taxon>
        <taxon>Fasciola</taxon>
    </lineage>
</organism>
<reference evidence="13 14" key="1">
    <citation type="submission" date="2019-04" db="EMBL/GenBank/DDBJ databases">
        <title>Annotation for the trematode Fasciola gigantica.</title>
        <authorList>
            <person name="Choi Y.-J."/>
        </authorList>
    </citation>
    <scope>NUCLEOTIDE SEQUENCE [LARGE SCALE GENOMIC DNA]</scope>
    <source>
        <strain evidence="13">Uganda_cow_1</strain>
    </source>
</reference>
<dbReference type="InterPro" id="IPR001734">
    <property type="entry name" value="Na/solute_symporter"/>
</dbReference>
<evidence type="ECO:0000256" key="3">
    <source>
        <dbReference type="ARBA" id="ARBA00022448"/>
    </source>
</evidence>
<dbReference type="PANTHER" id="PTHR42985">
    <property type="entry name" value="SODIUM-COUPLED MONOCARBOXYLATE TRANSPORTER"/>
    <property type="match status" value="1"/>
</dbReference>
<dbReference type="GO" id="GO:0005886">
    <property type="term" value="C:plasma membrane"/>
    <property type="evidence" value="ECO:0007669"/>
    <property type="project" value="UniProtKB-SubCell"/>
</dbReference>
<evidence type="ECO:0000256" key="2">
    <source>
        <dbReference type="ARBA" id="ARBA00006434"/>
    </source>
</evidence>
<evidence type="ECO:0000256" key="4">
    <source>
        <dbReference type="ARBA" id="ARBA00022475"/>
    </source>
</evidence>
<sequence>GGIRAVVWTDAIQLTVLTTGLLLIAILGIKQVGGIERLWTVALEGKRLQSFKAILLNIPFNAVFLAIQLFCGLVVYACFIGCDPLLSGLISRHDQLLPYFVMLIFENTPVIRGLFLSVIFAAALSTVSSGVNSLANVWIEDLIQPWNKIICGRSIRPRTKSLLAVALCKLHSRYTIVFPRSE</sequence>
<keyword evidence="10" id="KW-0739">Sodium transport</keyword>
<keyword evidence="8" id="KW-0406">Ion transport</keyword>
<evidence type="ECO:0000256" key="10">
    <source>
        <dbReference type="ARBA" id="ARBA00023201"/>
    </source>
</evidence>
<evidence type="ECO:0000256" key="9">
    <source>
        <dbReference type="ARBA" id="ARBA00023136"/>
    </source>
</evidence>
<protein>
    <submittedName>
        <fullName evidence="13">Sodium-coupled monocarboxylate transporter 1</fullName>
    </submittedName>
</protein>
<accession>A0A504Z772</accession>
<feature type="transmembrane region" description="Helical" evidence="12">
    <location>
        <begin position="12"/>
        <end position="33"/>
    </location>
</feature>
<dbReference type="GO" id="GO:0006814">
    <property type="term" value="P:sodium ion transport"/>
    <property type="evidence" value="ECO:0007669"/>
    <property type="project" value="UniProtKB-KW"/>
</dbReference>
<dbReference type="PROSITE" id="PS50283">
    <property type="entry name" value="NA_SOLUT_SYMP_3"/>
    <property type="match status" value="1"/>
</dbReference>
<evidence type="ECO:0000256" key="12">
    <source>
        <dbReference type="SAM" id="Phobius"/>
    </source>
</evidence>
<keyword evidence="7" id="KW-0915">Sodium</keyword>
<evidence type="ECO:0000256" key="11">
    <source>
        <dbReference type="RuleBase" id="RU362091"/>
    </source>
</evidence>
<dbReference type="PANTHER" id="PTHR42985:SF2">
    <property type="entry name" value="SODIUM-DEPENDENT MULTIVITAMIN TRANSPORTER"/>
    <property type="match status" value="1"/>
</dbReference>
<evidence type="ECO:0000256" key="7">
    <source>
        <dbReference type="ARBA" id="ARBA00023053"/>
    </source>
</evidence>
<dbReference type="AlphaFoldDB" id="A0A504Z772"/>
<keyword evidence="4" id="KW-1003">Cell membrane</keyword>
<name>A0A504Z772_FASGI</name>
<keyword evidence="6 12" id="KW-1133">Transmembrane helix</keyword>
<dbReference type="GO" id="GO:0015293">
    <property type="term" value="F:symporter activity"/>
    <property type="evidence" value="ECO:0007669"/>
    <property type="project" value="TreeGrafter"/>
</dbReference>